<dbReference type="Gene3D" id="3.90.79.10">
    <property type="entry name" value="Nucleoside Triphosphate Pyrophosphohydrolase"/>
    <property type="match status" value="1"/>
</dbReference>
<dbReference type="GO" id="GO:0016787">
    <property type="term" value="F:hydrolase activity"/>
    <property type="evidence" value="ECO:0007669"/>
    <property type="project" value="UniProtKB-KW"/>
</dbReference>
<gene>
    <name evidence="4" type="ORF">FJU30_17035</name>
</gene>
<organism evidence="4 5">
    <name type="scientific">Affinibrenneria salicis</name>
    <dbReference type="NCBI Taxonomy" id="2590031"/>
    <lineage>
        <taxon>Bacteria</taxon>
        <taxon>Pseudomonadati</taxon>
        <taxon>Pseudomonadota</taxon>
        <taxon>Gammaproteobacteria</taxon>
        <taxon>Enterobacterales</taxon>
        <taxon>Pectobacteriaceae</taxon>
        <taxon>Affinibrenneria</taxon>
    </lineage>
</organism>
<proteinExistence type="predicted"/>
<evidence type="ECO:0000313" key="4">
    <source>
        <dbReference type="EMBL" id="KAA8998121.1"/>
    </source>
</evidence>
<evidence type="ECO:0000256" key="2">
    <source>
        <dbReference type="ARBA" id="ARBA00022801"/>
    </source>
</evidence>
<dbReference type="Pfam" id="PF00293">
    <property type="entry name" value="NUDIX"/>
    <property type="match status" value="1"/>
</dbReference>
<feature type="domain" description="Nudix hydrolase" evidence="3">
    <location>
        <begin position="11"/>
        <end position="139"/>
    </location>
</feature>
<dbReference type="InterPro" id="IPR000086">
    <property type="entry name" value="NUDIX_hydrolase_dom"/>
</dbReference>
<protein>
    <submittedName>
        <fullName evidence="4">NUDIX domain-containing protein</fullName>
    </submittedName>
</protein>
<reference evidence="4 5" key="1">
    <citation type="submission" date="2019-09" db="EMBL/GenBank/DDBJ databases">
        <authorList>
            <person name="Li Y."/>
        </authorList>
    </citation>
    <scope>NUCLEOTIDE SEQUENCE [LARGE SCALE GENOMIC DNA]</scope>
    <source>
        <strain evidence="4 5">L3-3HA</strain>
    </source>
</reference>
<dbReference type="RefSeq" id="WP_150436180.1">
    <property type="nucleotide sequence ID" value="NZ_VYKJ01000009.1"/>
</dbReference>
<sequence length="149" mass="16485">MTRSAQTGATTLHLAAAIIVNDNEEMLLVRKRNTLAFMQPGGKIDRGETPTEALLRELYEELSITIAASQLQYIGRYRAEAANEANTQIEADIFWLPLSRPIAPAAEIAEAAWVNIRRPPDRMVLAPLTGQQLIPLARQRLDKARGPAE</sequence>
<keyword evidence="5" id="KW-1185">Reference proteome</keyword>
<accession>A0A5J5FX31</accession>
<dbReference type="OrthoDB" id="9801098at2"/>
<dbReference type="PANTHER" id="PTHR43046">
    <property type="entry name" value="GDP-MANNOSE MANNOSYL HYDROLASE"/>
    <property type="match status" value="1"/>
</dbReference>
<dbReference type="EMBL" id="VYKJ01000009">
    <property type="protein sequence ID" value="KAA8998121.1"/>
    <property type="molecule type" value="Genomic_DNA"/>
</dbReference>
<comment type="cofactor">
    <cofactor evidence="1">
        <name>Mg(2+)</name>
        <dbReference type="ChEBI" id="CHEBI:18420"/>
    </cofactor>
</comment>
<dbReference type="CDD" id="cd04690">
    <property type="entry name" value="NUDIX_Hydrolase"/>
    <property type="match status" value="1"/>
</dbReference>
<dbReference type="AlphaFoldDB" id="A0A5J5FX31"/>
<dbReference type="PROSITE" id="PS51462">
    <property type="entry name" value="NUDIX"/>
    <property type="match status" value="1"/>
</dbReference>
<dbReference type="SUPFAM" id="SSF55811">
    <property type="entry name" value="Nudix"/>
    <property type="match status" value="1"/>
</dbReference>
<evidence type="ECO:0000313" key="5">
    <source>
        <dbReference type="Proteomes" id="UP000335415"/>
    </source>
</evidence>
<evidence type="ECO:0000256" key="1">
    <source>
        <dbReference type="ARBA" id="ARBA00001946"/>
    </source>
</evidence>
<dbReference type="Proteomes" id="UP000335415">
    <property type="component" value="Unassembled WGS sequence"/>
</dbReference>
<keyword evidence="2" id="KW-0378">Hydrolase</keyword>
<name>A0A5J5FX31_9GAMM</name>
<dbReference type="InterPro" id="IPR015797">
    <property type="entry name" value="NUDIX_hydrolase-like_dom_sf"/>
</dbReference>
<comment type="caution">
    <text evidence="4">The sequence shown here is derived from an EMBL/GenBank/DDBJ whole genome shotgun (WGS) entry which is preliminary data.</text>
</comment>
<evidence type="ECO:0000259" key="3">
    <source>
        <dbReference type="PROSITE" id="PS51462"/>
    </source>
</evidence>
<dbReference type="PANTHER" id="PTHR43046:SF2">
    <property type="entry name" value="8-OXO-DGTP DIPHOSPHATASE-RELATED"/>
    <property type="match status" value="1"/>
</dbReference>